<name>A0A4Z2HL99_9TELE</name>
<gene>
    <name evidence="1" type="ORF">EYF80_024066</name>
</gene>
<evidence type="ECO:0000313" key="1">
    <source>
        <dbReference type="EMBL" id="TNN65773.1"/>
    </source>
</evidence>
<evidence type="ECO:0000313" key="2">
    <source>
        <dbReference type="Proteomes" id="UP000314294"/>
    </source>
</evidence>
<proteinExistence type="predicted"/>
<dbReference type="EMBL" id="SRLO01000230">
    <property type="protein sequence ID" value="TNN65773.1"/>
    <property type="molecule type" value="Genomic_DNA"/>
</dbReference>
<dbReference type="Proteomes" id="UP000314294">
    <property type="component" value="Unassembled WGS sequence"/>
</dbReference>
<reference evidence="1 2" key="1">
    <citation type="submission" date="2019-03" db="EMBL/GenBank/DDBJ databases">
        <title>First draft genome of Liparis tanakae, snailfish: a comprehensive survey of snailfish specific genes.</title>
        <authorList>
            <person name="Kim W."/>
            <person name="Song I."/>
            <person name="Jeong J.-H."/>
            <person name="Kim D."/>
            <person name="Kim S."/>
            <person name="Ryu S."/>
            <person name="Song J.Y."/>
            <person name="Lee S.K."/>
        </authorList>
    </citation>
    <scope>NUCLEOTIDE SEQUENCE [LARGE SCALE GENOMIC DNA]</scope>
    <source>
        <tissue evidence="1">Muscle</tissue>
    </source>
</reference>
<keyword evidence="2" id="KW-1185">Reference proteome</keyword>
<accession>A0A4Z2HL99</accession>
<dbReference type="AlphaFoldDB" id="A0A4Z2HL99"/>
<sequence>MHLCQESENIAHHAVDKCEDLPKEVPQSAQVQGGVFLSVGAVGLAPRHRFVQPEPHLPGVQQGPCRRSDLDRRLRHSATCPGGWTEDRSKITIKCPAKAAVKITRLWTRSTISSTLAARLGRHLLTNLSVLIWTNPVLVQTKAITNLALPLWPCEA</sequence>
<organism evidence="1 2">
    <name type="scientific">Liparis tanakae</name>
    <name type="common">Tanaka's snailfish</name>
    <dbReference type="NCBI Taxonomy" id="230148"/>
    <lineage>
        <taxon>Eukaryota</taxon>
        <taxon>Metazoa</taxon>
        <taxon>Chordata</taxon>
        <taxon>Craniata</taxon>
        <taxon>Vertebrata</taxon>
        <taxon>Euteleostomi</taxon>
        <taxon>Actinopterygii</taxon>
        <taxon>Neopterygii</taxon>
        <taxon>Teleostei</taxon>
        <taxon>Neoteleostei</taxon>
        <taxon>Acanthomorphata</taxon>
        <taxon>Eupercaria</taxon>
        <taxon>Perciformes</taxon>
        <taxon>Cottioidei</taxon>
        <taxon>Cottales</taxon>
        <taxon>Liparidae</taxon>
        <taxon>Liparis</taxon>
    </lineage>
</organism>
<protein>
    <submittedName>
        <fullName evidence="1">Uncharacterized protein</fullName>
    </submittedName>
</protein>
<comment type="caution">
    <text evidence="1">The sequence shown here is derived from an EMBL/GenBank/DDBJ whole genome shotgun (WGS) entry which is preliminary data.</text>
</comment>